<dbReference type="SUPFAM" id="SSF57959">
    <property type="entry name" value="Leucine zipper domain"/>
    <property type="match status" value="2"/>
</dbReference>
<dbReference type="PANTHER" id="PTHR40621">
    <property type="entry name" value="TRANSCRIPTION FACTOR KAPC-RELATED"/>
    <property type="match status" value="1"/>
</dbReference>
<dbReference type="InterPro" id="IPR046347">
    <property type="entry name" value="bZIP_sf"/>
</dbReference>
<dbReference type="Pfam" id="PF00170">
    <property type="entry name" value="bZIP_1"/>
    <property type="match status" value="2"/>
</dbReference>
<dbReference type="OrthoDB" id="2126326at2759"/>
<keyword evidence="7" id="KW-1185">Reference proteome</keyword>
<reference evidence="6 7" key="1">
    <citation type="journal article" date="2019" name="Sci. Rep.">
        <title>Comparative genomics of chytrid fungi reveal insights into the obligate biotrophic and pathogenic lifestyle of Synchytrium endobioticum.</title>
        <authorList>
            <person name="van de Vossenberg B.T.L.H."/>
            <person name="Warris S."/>
            <person name="Nguyen H.D.T."/>
            <person name="van Gent-Pelzer M.P.E."/>
            <person name="Joly D.L."/>
            <person name="van de Geest H.C."/>
            <person name="Bonants P.J.M."/>
            <person name="Smith D.S."/>
            <person name="Levesque C.A."/>
            <person name="van der Lee T.A.J."/>
        </authorList>
    </citation>
    <scope>NUCLEOTIDE SEQUENCE [LARGE SCALE GENOMIC DNA]</scope>
    <source>
        <strain evidence="6 7">CBS 675.73</strain>
    </source>
</reference>
<evidence type="ECO:0000256" key="4">
    <source>
        <dbReference type="SAM" id="MobiDB-lite"/>
    </source>
</evidence>
<evidence type="ECO:0000256" key="3">
    <source>
        <dbReference type="SAM" id="Coils"/>
    </source>
</evidence>
<feature type="compositionally biased region" description="Polar residues" evidence="4">
    <location>
        <begin position="1"/>
        <end position="10"/>
    </location>
</feature>
<dbReference type="Proteomes" id="UP000320333">
    <property type="component" value="Unassembled WGS sequence"/>
</dbReference>
<sequence>MESLQSSLLPSTDFAHDPTPSELNGGQPFKFLEKSTRGRKKSTQVPSNKRTAQNREAQRNYHERKQAYIRGLEAKVAELSANIGKSVVGAIEEVPAGLDALQLGAQIEALKRENSQLTQKIAAMQQIEAGQRKSSIPCSVSASPRNVINVPCDRCATLENKSELYLGRIQALEMQVSGLQAECSSLRLLTRNDALSTGSVTPAAVGIPSVADIFKPISLENPNPSMSNENLFGTVSDHWMDMIPDFNVGSVGNTLLLSATELYGKPEVEKTRAQLKSLSSLRNCKAVDRLLDLFVSQASHSSPKSISIMAIRIIAYFHKVVDATHVSERQKTLEFLTEFQEINKVHVEHLFNLNSNSADPALMSFMGTPPKLIGPEGVQETPQLRAFRNLAMSIPSLTGSQDLIDELFVTFWPKSSVVAPKQNFVRVITIIKLLTDKCETLQERMKVTLLIEIWRSFNKESMDELVEEIQDLSLHISSMPPKKQSDDSRQGKRALQVRLAQRAFRERKETRMKELEMQVADLEARNTQLQGLIPPQGATQAGPGCRTCQLERMKAEQAVSEMLALRAHNQQLLAECEMLRGIVAQGSAPSASKELLLAPLSQTLYSQSMSEERNLRRAAAEKVPLMSSSSVVSSAVDQFGVPQEVEHCRIGLKSIPILRNCGYVDDLVDLFMAMVSCQDQKIIKRIVVKLLAAKYKIMDACEDLVDKKRAIEIIEQAKSRNTVHVQHMYAHAMQAVEDNQAALGISRGSGGEPWANSQDAQILRLPAVVRHMKLPSDAERSELLEKSKPFRDSLLSIESLRGSEWIVDDLCVMFWCQASCQDKNQREALIFALVENFSKLQNLCANDHSLTEFLLATEIAREANKEIADQMFSHVLSGNSMSGNLIGLL</sequence>
<evidence type="ECO:0000256" key="2">
    <source>
        <dbReference type="ARBA" id="ARBA00023242"/>
    </source>
</evidence>
<protein>
    <recommendedName>
        <fullName evidence="5">BZIP domain-containing protein</fullName>
    </recommendedName>
</protein>
<dbReference type="EMBL" id="QEAP01000276">
    <property type="protein sequence ID" value="TPX70751.1"/>
    <property type="molecule type" value="Genomic_DNA"/>
</dbReference>
<evidence type="ECO:0000259" key="5">
    <source>
        <dbReference type="SMART" id="SM00338"/>
    </source>
</evidence>
<accession>A0A507F3D0</accession>
<evidence type="ECO:0000313" key="6">
    <source>
        <dbReference type="EMBL" id="TPX70751.1"/>
    </source>
</evidence>
<evidence type="ECO:0000256" key="1">
    <source>
        <dbReference type="ARBA" id="ARBA00004123"/>
    </source>
</evidence>
<proteinExistence type="predicted"/>
<gene>
    <name evidence="6" type="ORF">CcCBS67573_g06446</name>
</gene>
<keyword evidence="3" id="KW-0175">Coiled coil</keyword>
<feature type="region of interest" description="Disordered" evidence="4">
    <location>
        <begin position="1"/>
        <end position="61"/>
    </location>
</feature>
<evidence type="ECO:0000313" key="7">
    <source>
        <dbReference type="Proteomes" id="UP000320333"/>
    </source>
</evidence>
<dbReference type="AlphaFoldDB" id="A0A507F3D0"/>
<feature type="compositionally biased region" description="Polar residues" evidence="4">
    <location>
        <begin position="43"/>
        <end position="55"/>
    </location>
</feature>
<comment type="subcellular location">
    <subcellularLocation>
        <location evidence="1">Nucleus</location>
    </subcellularLocation>
</comment>
<dbReference type="InterPro" id="IPR004827">
    <property type="entry name" value="bZIP"/>
</dbReference>
<name>A0A507F3D0_9FUNG</name>
<organism evidence="6 7">
    <name type="scientific">Chytriomyces confervae</name>
    <dbReference type="NCBI Taxonomy" id="246404"/>
    <lineage>
        <taxon>Eukaryota</taxon>
        <taxon>Fungi</taxon>
        <taxon>Fungi incertae sedis</taxon>
        <taxon>Chytridiomycota</taxon>
        <taxon>Chytridiomycota incertae sedis</taxon>
        <taxon>Chytridiomycetes</taxon>
        <taxon>Chytridiales</taxon>
        <taxon>Chytriomycetaceae</taxon>
        <taxon>Chytriomyces</taxon>
    </lineage>
</organism>
<dbReference type="InterPro" id="IPR050936">
    <property type="entry name" value="AP-1-like"/>
</dbReference>
<dbReference type="GO" id="GO:0000976">
    <property type="term" value="F:transcription cis-regulatory region binding"/>
    <property type="evidence" value="ECO:0007669"/>
    <property type="project" value="InterPro"/>
</dbReference>
<dbReference type="PANTHER" id="PTHR40621:SF6">
    <property type="entry name" value="AP-1-LIKE TRANSCRIPTION FACTOR YAP1-RELATED"/>
    <property type="match status" value="1"/>
</dbReference>
<dbReference type="SMART" id="SM00338">
    <property type="entry name" value="BRLZ"/>
    <property type="match status" value="2"/>
</dbReference>
<feature type="coiled-coil region" evidence="3">
    <location>
        <begin position="100"/>
        <end position="127"/>
    </location>
</feature>
<feature type="domain" description="BZIP" evidence="5">
    <location>
        <begin position="484"/>
        <end position="561"/>
    </location>
</feature>
<dbReference type="CDD" id="cd14688">
    <property type="entry name" value="bZIP_YAP"/>
    <property type="match status" value="2"/>
</dbReference>
<comment type="caution">
    <text evidence="6">The sequence shown here is derived from an EMBL/GenBank/DDBJ whole genome shotgun (WGS) entry which is preliminary data.</text>
</comment>
<dbReference type="GO" id="GO:0001228">
    <property type="term" value="F:DNA-binding transcription activator activity, RNA polymerase II-specific"/>
    <property type="evidence" value="ECO:0007669"/>
    <property type="project" value="TreeGrafter"/>
</dbReference>
<keyword evidence="2" id="KW-0539">Nucleus</keyword>
<feature type="coiled-coil region" evidence="3">
    <location>
        <begin position="505"/>
        <end position="532"/>
    </location>
</feature>
<dbReference type="GO" id="GO:0090575">
    <property type="term" value="C:RNA polymerase II transcription regulator complex"/>
    <property type="evidence" value="ECO:0007669"/>
    <property type="project" value="TreeGrafter"/>
</dbReference>
<dbReference type="Gene3D" id="1.20.5.170">
    <property type="match status" value="2"/>
</dbReference>
<feature type="domain" description="BZIP" evidence="5">
    <location>
        <begin position="42"/>
        <end position="123"/>
    </location>
</feature>